<dbReference type="AlphaFoldDB" id="A0A485LBZ1"/>
<evidence type="ECO:0000313" key="4">
    <source>
        <dbReference type="Proteomes" id="UP000332933"/>
    </source>
</evidence>
<organism evidence="3 4">
    <name type="scientific">Aphanomyces stellatus</name>
    <dbReference type="NCBI Taxonomy" id="120398"/>
    <lineage>
        <taxon>Eukaryota</taxon>
        <taxon>Sar</taxon>
        <taxon>Stramenopiles</taxon>
        <taxon>Oomycota</taxon>
        <taxon>Saprolegniomycetes</taxon>
        <taxon>Saprolegniales</taxon>
        <taxon>Verrucalvaceae</taxon>
        <taxon>Aphanomyces</taxon>
    </lineage>
</organism>
<dbReference type="EMBL" id="VJMH01006444">
    <property type="protein sequence ID" value="KAF0689459.1"/>
    <property type="molecule type" value="Genomic_DNA"/>
</dbReference>
<evidence type="ECO:0000313" key="3">
    <source>
        <dbReference type="EMBL" id="VFT95819.1"/>
    </source>
</evidence>
<feature type="region of interest" description="Disordered" evidence="1">
    <location>
        <begin position="1"/>
        <end position="33"/>
    </location>
</feature>
<evidence type="ECO:0000256" key="1">
    <source>
        <dbReference type="SAM" id="MobiDB-lite"/>
    </source>
</evidence>
<feature type="region of interest" description="Disordered" evidence="1">
    <location>
        <begin position="964"/>
        <end position="1016"/>
    </location>
</feature>
<reference evidence="3 4" key="1">
    <citation type="submission" date="2019-03" db="EMBL/GenBank/DDBJ databases">
        <authorList>
            <person name="Gaulin E."/>
            <person name="Dumas B."/>
        </authorList>
    </citation>
    <scope>NUCLEOTIDE SEQUENCE [LARGE SCALE GENOMIC DNA]</scope>
    <source>
        <strain evidence="3">CBS 568.67</strain>
    </source>
</reference>
<dbReference type="SUPFAM" id="SSF48403">
    <property type="entry name" value="Ankyrin repeat"/>
    <property type="match status" value="4"/>
</dbReference>
<dbReference type="Pfam" id="PF12796">
    <property type="entry name" value="Ank_2"/>
    <property type="match status" value="1"/>
</dbReference>
<sequence>MVRKLSSSSSFSENTPRDPEEMSDRTSTSDNRRSLTDAIGEIFTAPRKSALSFPKLGSWRRGNGNKYAENGDLDYLSQNSDNLNFSTDAMDLAAAHGHLEVLQWLHVHRTEGCTTQAFDKAATNGHMHVVTWLHLNRLEGGTVAAMDGAAANGHLDILKFLHKHRQGKEGCTAMAMDMAATNGHLAAVVWLNFNRSEGCSTAAMDGAALGGHMEILNFLHDNRKEGLGNVSAILAALVKKGDLDTFAWVANHACEDLQFFAAMDFAVAENEIDVLRWVHETKHGFCSKPKKKTSAQIHDFLLATHSHYWDAPFPIDYAASQGFLLFVEYLHNTQAEHLASEMAINLAATNGFLHVVEFLHEARVEGCTTVAMDGAATNGHLDIVKFLHANRPEGCTVKAMDMAADYGHLEIVEWLYENRAERCSQYALNAAASSGHDAVVRFLCDKKLGEPFLAIDFAVQNGHLDVVTYLHETCGAMCEKAIFDMCSHQPTREYLESTKHAAYWEMAPLDFAAGEDRPDLIEWFVKTGHSTYTTSAMDRAAANGFLHVVSHLYETRTEGCTTEAMDYASANGHLAILQLLHGYYGNHYTTLALDLAAGNGHLEILTWFDSLQNTTVTPTTNAMDWAARNGHLDVLEYLHGISAECSKKAIDLAAKMGHVDVVMWLHETRGLKASPVTMEAAASGGHLAIVIYLSRKFPSVAWSAKTVDVALKGGHVDVAEWCVAEGFPCSSSTKDLAAKKGSLTLLTHFLPLETDPVPYLCDGLEAATTHGHLPLVEYIHATHHLYVLRKPYKKALKSKHSAVCAYLEGSHGTFWTQNPVDVAVAQRNMSWARWLLTKKKEMATSAAMDEAAANGQFEMVQFLHENDCTCTTNAMDAAAALGRLDMVAWFHENRTEGCTTDAMDLASQHGHFDVMKWLHMHREEGCTAYALNICAVTGRLDILQWLSEIISVYTKTTSRVESFDEFDPDLDPSEMEALQQQQQSLPQTQPPLLRRPTDGSLLPPSPKEASHHKLKSDSTDMMDLACENGHLEMVQWLTEHTKMMASVDAMNKAAMNGHLAIVEFLHVHRREGCTRRAMDWAAANGHLHVVQFLHFNRTEGCSTRAMDLAAKHGHLEVLQWLYHNREEGCTMAAIEEATKRGHTEVVQWLYSECTEEGSVLHVVDLAVANGHAALVAWLTDAKGEQWSDAAVQVARQRNHTAVLEYIESWL</sequence>
<dbReference type="InterPro" id="IPR052050">
    <property type="entry name" value="SecEffector_AnkRepeat"/>
</dbReference>
<feature type="compositionally biased region" description="Acidic residues" evidence="1">
    <location>
        <begin position="964"/>
        <end position="974"/>
    </location>
</feature>
<feature type="compositionally biased region" description="Basic and acidic residues" evidence="1">
    <location>
        <begin position="15"/>
        <end position="24"/>
    </location>
</feature>
<dbReference type="PANTHER" id="PTHR46586">
    <property type="entry name" value="ANKYRIN REPEAT-CONTAINING PROTEIN"/>
    <property type="match status" value="1"/>
</dbReference>
<dbReference type="SMART" id="SM00248">
    <property type="entry name" value="ANK"/>
    <property type="match status" value="8"/>
</dbReference>
<gene>
    <name evidence="3" type="primary">Aste57867_19094</name>
    <name evidence="2" type="ORF">As57867_019030</name>
    <name evidence="3" type="ORF">ASTE57867_19094</name>
</gene>
<dbReference type="InterPro" id="IPR036770">
    <property type="entry name" value="Ankyrin_rpt-contain_sf"/>
</dbReference>
<reference evidence="2" key="2">
    <citation type="submission" date="2019-06" db="EMBL/GenBank/DDBJ databases">
        <title>Genomics analysis of Aphanomyces spp. identifies a new class of oomycete effector associated with host adaptation.</title>
        <authorList>
            <person name="Gaulin E."/>
        </authorList>
    </citation>
    <scope>NUCLEOTIDE SEQUENCE</scope>
    <source>
        <strain evidence="2">CBS 578.67</strain>
    </source>
</reference>
<keyword evidence="4" id="KW-1185">Reference proteome</keyword>
<dbReference type="OrthoDB" id="70387at2759"/>
<dbReference type="EMBL" id="CAADRA010006465">
    <property type="protein sequence ID" value="VFT95819.1"/>
    <property type="molecule type" value="Genomic_DNA"/>
</dbReference>
<name>A0A485LBZ1_9STRA</name>
<accession>A0A485LBZ1</accession>
<proteinExistence type="predicted"/>
<feature type="compositionally biased region" description="Low complexity" evidence="1">
    <location>
        <begin position="978"/>
        <end position="994"/>
    </location>
</feature>
<feature type="compositionally biased region" description="Polar residues" evidence="1">
    <location>
        <begin position="1"/>
        <end position="14"/>
    </location>
</feature>
<protein>
    <submittedName>
        <fullName evidence="3">Aste57867_19094 protein</fullName>
    </submittedName>
</protein>
<evidence type="ECO:0000313" key="2">
    <source>
        <dbReference type="EMBL" id="KAF0689459.1"/>
    </source>
</evidence>
<dbReference type="Gene3D" id="1.25.40.20">
    <property type="entry name" value="Ankyrin repeat-containing domain"/>
    <property type="match status" value="6"/>
</dbReference>
<dbReference type="Proteomes" id="UP000332933">
    <property type="component" value="Unassembled WGS sequence"/>
</dbReference>
<dbReference type="Pfam" id="PF13637">
    <property type="entry name" value="Ank_4"/>
    <property type="match status" value="3"/>
</dbReference>
<dbReference type="InterPro" id="IPR002110">
    <property type="entry name" value="Ankyrin_rpt"/>
</dbReference>
<dbReference type="PANTHER" id="PTHR46586:SF3">
    <property type="entry name" value="ANKYRIN REPEAT-CONTAINING PROTEIN"/>
    <property type="match status" value="1"/>
</dbReference>